<gene>
    <name evidence="4" type="ORF">UFOPK2837_00582</name>
    <name evidence="5" type="ORF">UFOPK4065_01100</name>
    <name evidence="6" type="ORF">UFOPK4319_00678</name>
</gene>
<feature type="domain" description="HTH luxR-type" evidence="3">
    <location>
        <begin position="186"/>
        <end position="243"/>
    </location>
</feature>
<dbReference type="InterPro" id="IPR016032">
    <property type="entry name" value="Sig_transdc_resp-reg_C-effctor"/>
</dbReference>
<proteinExistence type="predicted"/>
<dbReference type="EMBL" id="CAEZZF010000036">
    <property type="protein sequence ID" value="CAB4750767.1"/>
    <property type="molecule type" value="Genomic_DNA"/>
</dbReference>
<evidence type="ECO:0000313" key="6">
    <source>
        <dbReference type="EMBL" id="CAB5057367.1"/>
    </source>
</evidence>
<dbReference type="InterPro" id="IPR036388">
    <property type="entry name" value="WH-like_DNA-bd_sf"/>
</dbReference>
<dbReference type="PRINTS" id="PR00038">
    <property type="entry name" value="HTHLUXR"/>
</dbReference>
<sequence length="255" mass="29258">MFLAYVSEFIAFLSLKDRSLEEILEHVVKQTLNPLEVSSAFISQLNDKNQVEKVASFGIFEEASNNFDTSYDLHVKLPLTEAINQHSTVWINSLPEWPIEYPTLQNSPYNSGEKSFICFPIEKSHTPVAVLGIFSSSVIHPDAETDAFLKAIGHVMSLYMYRNIHATPEFKNSLTKRTIHRPEVKDPRITERQRIIIRMIDEGRTNLAISKLLGYSESTIRQETIKIYAKLGCNGREETAKIYREHLIHTPDFQM</sequence>
<keyword evidence="2" id="KW-0804">Transcription</keyword>
<dbReference type="InterPro" id="IPR003018">
    <property type="entry name" value="GAF"/>
</dbReference>
<dbReference type="GO" id="GO:0006355">
    <property type="term" value="P:regulation of DNA-templated transcription"/>
    <property type="evidence" value="ECO:0007669"/>
    <property type="project" value="InterPro"/>
</dbReference>
<reference evidence="5" key="1">
    <citation type="submission" date="2020-05" db="EMBL/GenBank/DDBJ databases">
        <authorList>
            <person name="Chiriac C."/>
            <person name="Salcher M."/>
            <person name="Ghai R."/>
            <person name="Kavagutti S V."/>
        </authorList>
    </citation>
    <scope>NUCLEOTIDE SEQUENCE</scope>
</reference>
<dbReference type="EMBL" id="CAFBPE010000113">
    <property type="protein sequence ID" value="CAB5014513.1"/>
    <property type="molecule type" value="Genomic_DNA"/>
</dbReference>
<dbReference type="InterPro" id="IPR029016">
    <property type="entry name" value="GAF-like_dom_sf"/>
</dbReference>
<dbReference type="SUPFAM" id="SSF55781">
    <property type="entry name" value="GAF domain-like"/>
    <property type="match status" value="1"/>
</dbReference>
<accession>A0A6J7QFN3</accession>
<dbReference type="GO" id="GO:0003677">
    <property type="term" value="F:DNA binding"/>
    <property type="evidence" value="ECO:0007669"/>
    <property type="project" value="InterPro"/>
</dbReference>
<dbReference type="SUPFAM" id="SSF46894">
    <property type="entry name" value="C-terminal effector domain of the bipartite response regulators"/>
    <property type="match status" value="1"/>
</dbReference>
<evidence type="ECO:0000256" key="2">
    <source>
        <dbReference type="ARBA" id="ARBA00023163"/>
    </source>
</evidence>
<evidence type="ECO:0000259" key="3">
    <source>
        <dbReference type="SMART" id="SM00421"/>
    </source>
</evidence>
<organism evidence="5">
    <name type="scientific">freshwater metagenome</name>
    <dbReference type="NCBI Taxonomy" id="449393"/>
    <lineage>
        <taxon>unclassified sequences</taxon>
        <taxon>metagenomes</taxon>
        <taxon>ecological metagenomes</taxon>
    </lineage>
</organism>
<keyword evidence="1" id="KW-0805">Transcription regulation</keyword>
<dbReference type="AlphaFoldDB" id="A0A6J7QFN3"/>
<protein>
    <submittedName>
        <fullName evidence="5">Unannotated protein</fullName>
    </submittedName>
</protein>
<evidence type="ECO:0000313" key="5">
    <source>
        <dbReference type="EMBL" id="CAB5014513.1"/>
    </source>
</evidence>
<dbReference type="SMART" id="SM00421">
    <property type="entry name" value="HTH_LUXR"/>
    <property type="match status" value="1"/>
</dbReference>
<dbReference type="Pfam" id="PF13185">
    <property type="entry name" value="GAF_2"/>
    <property type="match status" value="1"/>
</dbReference>
<dbReference type="Pfam" id="PF00196">
    <property type="entry name" value="GerE"/>
    <property type="match status" value="1"/>
</dbReference>
<dbReference type="Gene3D" id="3.30.450.40">
    <property type="match status" value="1"/>
</dbReference>
<dbReference type="InterPro" id="IPR000792">
    <property type="entry name" value="Tscrpt_reg_LuxR_C"/>
</dbReference>
<dbReference type="Gene3D" id="1.10.10.10">
    <property type="entry name" value="Winged helix-like DNA-binding domain superfamily/Winged helix DNA-binding domain"/>
    <property type="match status" value="1"/>
</dbReference>
<name>A0A6J7QFN3_9ZZZZ</name>
<evidence type="ECO:0000256" key="1">
    <source>
        <dbReference type="ARBA" id="ARBA00023015"/>
    </source>
</evidence>
<dbReference type="EMBL" id="CAFBQN010000041">
    <property type="protein sequence ID" value="CAB5057367.1"/>
    <property type="molecule type" value="Genomic_DNA"/>
</dbReference>
<evidence type="ECO:0000313" key="4">
    <source>
        <dbReference type="EMBL" id="CAB4750767.1"/>
    </source>
</evidence>